<accession>A8ZLG5</accession>
<name>A8ZLG5_ACAM1</name>
<evidence type="ECO:0000313" key="2">
    <source>
        <dbReference type="EMBL" id="ABW31992.1"/>
    </source>
</evidence>
<evidence type="ECO:0000256" key="1">
    <source>
        <dbReference type="SAM" id="MobiDB-lite"/>
    </source>
</evidence>
<keyword evidence="2" id="KW-0614">Plasmid</keyword>
<dbReference type="Proteomes" id="UP000000268">
    <property type="component" value="Plasmid pREB2"/>
</dbReference>
<proteinExistence type="predicted"/>
<keyword evidence="3" id="KW-1185">Reference proteome</keyword>
<evidence type="ECO:0000313" key="3">
    <source>
        <dbReference type="Proteomes" id="UP000000268"/>
    </source>
</evidence>
<protein>
    <submittedName>
        <fullName evidence="2">Uncharacterized protein</fullName>
    </submittedName>
</protein>
<feature type="region of interest" description="Disordered" evidence="1">
    <location>
        <begin position="204"/>
        <end position="276"/>
    </location>
</feature>
<reference evidence="2 3" key="1">
    <citation type="journal article" date="2008" name="Proc. Natl. Acad. Sci. U.S.A.">
        <title>Niche adaptation and genome expansion in the chlorophyll d-producing cyanobacterium Acaryochloris marina.</title>
        <authorList>
            <person name="Swingley W.D."/>
            <person name="Chen M."/>
            <person name="Cheung P.C."/>
            <person name="Conrad A.L."/>
            <person name="Dejesa L.C."/>
            <person name="Hao J."/>
            <person name="Honchak B.M."/>
            <person name="Karbach L.E."/>
            <person name="Kurdoglu A."/>
            <person name="Lahiri S."/>
            <person name="Mastrian S.D."/>
            <person name="Miyashita H."/>
            <person name="Page L."/>
            <person name="Ramakrishna P."/>
            <person name="Satoh S."/>
            <person name="Sattley W.M."/>
            <person name="Shimada Y."/>
            <person name="Taylor H.L."/>
            <person name="Tomo T."/>
            <person name="Tsuchiya T."/>
            <person name="Wang Z.T."/>
            <person name="Raymond J."/>
            <person name="Mimuro M."/>
            <person name="Blankenship R.E."/>
            <person name="Touchman J.W."/>
        </authorList>
    </citation>
    <scope>NUCLEOTIDE SEQUENCE [LARGE SCALE GENOMIC DNA]</scope>
    <source>
        <strain evidence="3">MBIC 11017</strain>
        <plasmid evidence="3">Plasmid pREB2</plasmid>
    </source>
</reference>
<feature type="compositionally biased region" description="Polar residues" evidence="1">
    <location>
        <begin position="233"/>
        <end position="248"/>
    </location>
</feature>
<feature type="region of interest" description="Disordered" evidence="1">
    <location>
        <begin position="485"/>
        <end position="511"/>
    </location>
</feature>
<dbReference type="RefSeq" id="WP_012167140.1">
    <property type="nucleotide sequence ID" value="NC_009927.1"/>
</dbReference>
<dbReference type="HOGENOM" id="CLU_537079_0_0_3"/>
<dbReference type="KEGG" id="amr:AM1_B0273"/>
<feature type="compositionally biased region" description="Basic and acidic residues" evidence="1">
    <location>
        <begin position="249"/>
        <end position="263"/>
    </location>
</feature>
<organism evidence="2 3">
    <name type="scientific">Acaryochloris marina (strain MBIC 11017)</name>
    <dbReference type="NCBI Taxonomy" id="329726"/>
    <lineage>
        <taxon>Bacteria</taxon>
        <taxon>Bacillati</taxon>
        <taxon>Cyanobacteriota</taxon>
        <taxon>Cyanophyceae</taxon>
        <taxon>Acaryochloridales</taxon>
        <taxon>Acaryochloridaceae</taxon>
        <taxon>Acaryochloris</taxon>
    </lineage>
</organism>
<feature type="compositionally biased region" description="Polar residues" evidence="1">
    <location>
        <begin position="502"/>
        <end position="511"/>
    </location>
</feature>
<geneLocation type="plasmid" evidence="2 3">
    <name>pREB2</name>
</geneLocation>
<dbReference type="AlphaFoldDB" id="A8ZLG5"/>
<feature type="compositionally biased region" description="Polar residues" evidence="1">
    <location>
        <begin position="204"/>
        <end position="224"/>
    </location>
</feature>
<sequence length="511" mass="56758">MANPINDKYQELRRTEQEIFDEYPLLKVGKPLIQTLAMPALVAGAATHLPLAGPAVAGAIGQGTDFIQNNLHGLREAQLTKHFAEMRQNIQPGFAYWARQRAFDDWATLRSADLLGKSDMLTRPLAGYLAPTAVGKAMMDAGPMVAKYVTQLPISTAIGRTIDQTQAIFSNVQDWIHSSYQNIREYGIHAEKFVQKELNKLSNNQDPKQANQQNVSQEPQTQNGHKVDAPATVLSNSETQIEPETTQAKQEKKPEQTLRDEPQKQAPDADLQETPEYLDDGIPEFLTKSKQEPDKIAQDYFQALASEIAGKGMNADGMRFFFNNQEVFRLSDGQPDLNHTSVSNEQMAAFKAALEDPANFKGTLEIRQGNRLLLSIIDGQVFDPMQKVQDLLQIKMTAPAETIPETTTQGFYQKASEGVQSTGIDEVVDIAKNAINNGHSQAEITSMLLENNPHIKAIESKHGPDMARDTAHDLIQSASDELLMARPDIQQDQAQRQEHSQQQDQTVSQSF</sequence>
<dbReference type="EMBL" id="CP000839">
    <property type="protein sequence ID" value="ABW31992.1"/>
    <property type="molecule type" value="Genomic_DNA"/>
</dbReference>
<gene>
    <name evidence="2" type="ordered locus">AM1_B0273</name>
</gene>
<dbReference type="OrthoDB" id="583858at2"/>